<gene>
    <name evidence="2" type="ORF">GOAMR_06_00740</name>
</gene>
<reference evidence="2 3" key="1">
    <citation type="submission" date="2011-11" db="EMBL/GenBank/DDBJ databases">
        <title>Whole genome shotgun sequence of Gordonia amarae NBRC 15530.</title>
        <authorList>
            <person name="Takarada H."/>
            <person name="Hosoyama A."/>
            <person name="Tsuchikane K."/>
            <person name="Katsumata H."/>
            <person name="Yamazaki S."/>
            <person name="Fujita N."/>
        </authorList>
    </citation>
    <scope>NUCLEOTIDE SEQUENCE [LARGE SCALE GENOMIC DNA]</scope>
    <source>
        <strain evidence="2 3">NBRC 15530</strain>
    </source>
</reference>
<keyword evidence="3" id="KW-1185">Reference proteome</keyword>
<dbReference type="eggNOG" id="ENOG5031VZ0">
    <property type="taxonomic scope" value="Bacteria"/>
</dbReference>
<organism evidence="2 3">
    <name type="scientific">Gordonia amarae NBRC 15530</name>
    <dbReference type="NCBI Taxonomy" id="1075090"/>
    <lineage>
        <taxon>Bacteria</taxon>
        <taxon>Bacillati</taxon>
        <taxon>Actinomycetota</taxon>
        <taxon>Actinomycetes</taxon>
        <taxon>Mycobacteriales</taxon>
        <taxon>Gordoniaceae</taxon>
        <taxon>Gordonia</taxon>
    </lineage>
</organism>
<dbReference type="RefSeq" id="WP_005182173.1">
    <property type="nucleotide sequence ID" value="NZ_BAED01000006.1"/>
</dbReference>
<evidence type="ECO:0000313" key="3">
    <source>
        <dbReference type="Proteomes" id="UP000006023"/>
    </source>
</evidence>
<proteinExistence type="predicted"/>
<accession>G7GJU3</accession>
<feature type="compositionally biased region" description="Basic and acidic residues" evidence="1">
    <location>
        <begin position="34"/>
        <end position="47"/>
    </location>
</feature>
<evidence type="ECO:0000256" key="1">
    <source>
        <dbReference type="SAM" id="MobiDB-lite"/>
    </source>
</evidence>
<sequence>MTGTINYIWGKVRPTPDQCTGQHTYAGGCVYNSDDPHRPMFPEELRPGIRSSRAA</sequence>
<name>G7GJU3_9ACTN</name>
<dbReference type="EMBL" id="BAED01000006">
    <property type="protein sequence ID" value="GAB03868.1"/>
    <property type="molecule type" value="Genomic_DNA"/>
</dbReference>
<evidence type="ECO:0000313" key="2">
    <source>
        <dbReference type="EMBL" id="GAB03868.1"/>
    </source>
</evidence>
<dbReference type="AlphaFoldDB" id="G7GJU3"/>
<dbReference type="Proteomes" id="UP000006023">
    <property type="component" value="Unassembled WGS sequence"/>
</dbReference>
<feature type="region of interest" description="Disordered" evidence="1">
    <location>
        <begin position="34"/>
        <end position="55"/>
    </location>
</feature>
<comment type="caution">
    <text evidence="2">The sequence shown here is derived from an EMBL/GenBank/DDBJ whole genome shotgun (WGS) entry which is preliminary data.</text>
</comment>
<protein>
    <submittedName>
        <fullName evidence="2">Uncharacterized protein</fullName>
    </submittedName>
</protein>